<evidence type="ECO:0000313" key="1">
    <source>
        <dbReference type="EMBL" id="KAF0706056.1"/>
    </source>
</evidence>
<proteinExistence type="predicted"/>
<evidence type="ECO:0000313" key="2">
    <source>
        <dbReference type="Proteomes" id="UP000478052"/>
    </source>
</evidence>
<reference evidence="1 2" key="1">
    <citation type="submission" date="2019-08" db="EMBL/GenBank/DDBJ databases">
        <title>Whole genome of Aphis craccivora.</title>
        <authorList>
            <person name="Voronova N.V."/>
            <person name="Shulinski R.S."/>
            <person name="Bandarenka Y.V."/>
            <person name="Zhorov D.G."/>
            <person name="Warner D."/>
        </authorList>
    </citation>
    <scope>NUCLEOTIDE SEQUENCE [LARGE SCALE GENOMIC DNA]</scope>
    <source>
        <strain evidence="1">180601</strain>
        <tissue evidence="1">Whole Body</tissue>
    </source>
</reference>
<dbReference type="AlphaFoldDB" id="A0A6G0VSA0"/>
<dbReference type="OrthoDB" id="10029846at2759"/>
<dbReference type="EMBL" id="VUJU01013053">
    <property type="protein sequence ID" value="KAF0706056.1"/>
    <property type="molecule type" value="Genomic_DNA"/>
</dbReference>
<organism evidence="1 2">
    <name type="scientific">Aphis craccivora</name>
    <name type="common">Cowpea aphid</name>
    <dbReference type="NCBI Taxonomy" id="307492"/>
    <lineage>
        <taxon>Eukaryota</taxon>
        <taxon>Metazoa</taxon>
        <taxon>Ecdysozoa</taxon>
        <taxon>Arthropoda</taxon>
        <taxon>Hexapoda</taxon>
        <taxon>Insecta</taxon>
        <taxon>Pterygota</taxon>
        <taxon>Neoptera</taxon>
        <taxon>Paraneoptera</taxon>
        <taxon>Hemiptera</taxon>
        <taxon>Sternorrhyncha</taxon>
        <taxon>Aphidomorpha</taxon>
        <taxon>Aphidoidea</taxon>
        <taxon>Aphididae</taxon>
        <taxon>Aphidini</taxon>
        <taxon>Aphis</taxon>
        <taxon>Aphis</taxon>
    </lineage>
</organism>
<accession>A0A6G0VSA0</accession>
<protein>
    <submittedName>
        <fullName evidence="1">MULE domain-containing protein</fullName>
    </submittedName>
</protein>
<keyword evidence="2" id="KW-1185">Reference proteome</keyword>
<sequence length="71" mass="8274">MTNIAESWHRKLNRLISPHPGLHKLIKTLQSTQNETEAEIEISKFKIVTLKMYIHTMHTSTNNLLQYISVT</sequence>
<comment type="caution">
    <text evidence="1">The sequence shown here is derived from an EMBL/GenBank/DDBJ whole genome shotgun (WGS) entry which is preliminary data.</text>
</comment>
<name>A0A6G0VSA0_APHCR</name>
<gene>
    <name evidence="1" type="ORF">FWK35_00023755</name>
</gene>
<dbReference type="Proteomes" id="UP000478052">
    <property type="component" value="Unassembled WGS sequence"/>
</dbReference>